<dbReference type="NCBIfam" id="TIGR00206">
    <property type="entry name" value="fliF"/>
    <property type="match status" value="1"/>
</dbReference>
<organism evidence="14 15">
    <name type="scientific">Vogesella indigofera</name>
    <name type="common">Pseudomonas indigofera</name>
    <dbReference type="NCBI Taxonomy" id="45465"/>
    <lineage>
        <taxon>Bacteria</taxon>
        <taxon>Pseudomonadati</taxon>
        <taxon>Pseudomonadota</taxon>
        <taxon>Betaproteobacteria</taxon>
        <taxon>Neisseriales</taxon>
        <taxon>Chromobacteriaceae</taxon>
        <taxon>Vogesella</taxon>
    </lineage>
</organism>
<feature type="compositionally biased region" description="Acidic residues" evidence="10">
    <location>
        <begin position="518"/>
        <end position="530"/>
    </location>
</feature>
<dbReference type="GO" id="GO:0003774">
    <property type="term" value="F:cytoskeletal motor activity"/>
    <property type="evidence" value="ECO:0007669"/>
    <property type="project" value="InterPro"/>
</dbReference>
<evidence type="ECO:0000313" key="15">
    <source>
        <dbReference type="Proteomes" id="UP000279384"/>
    </source>
</evidence>
<feature type="region of interest" description="Disordered" evidence="10">
    <location>
        <begin position="277"/>
        <end position="357"/>
    </location>
</feature>
<evidence type="ECO:0000256" key="3">
    <source>
        <dbReference type="ARBA" id="ARBA00007971"/>
    </source>
</evidence>
<evidence type="ECO:0000256" key="2">
    <source>
        <dbReference type="ARBA" id="ARBA00004651"/>
    </source>
</evidence>
<dbReference type="Proteomes" id="UP000279384">
    <property type="component" value="Unassembled WGS sequence"/>
</dbReference>
<keyword evidence="5 11" id="KW-0812">Transmembrane</keyword>
<evidence type="ECO:0000256" key="11">
    <source>
        <dbReference type="SAM" id="Phobius"/>
    </source>
</evidence>
<feature type="domain" description="Flagellar M-ring C-terminal" evidence="13">
    <location>
        <begin position="259"/>
        <end position="442"/>
    </location>
</feature>
<evidence type="ECO:0000256" key="10">
    <source>
        <dbReference type="SAM" id="MobiDB-lite"/>
    </source>
</evidence>
<evidence type="ECO:0000256" key="9">
    <source>
        <dbReference type="PIRNR" id="PIRNR004862"/>
    </source>
</evidence>
<dbReference type="AlphaFoldDB" id="A0A495B7L5"/>
<evidence type="ECO:0000256" key="6">
    <source>
        <dbReference type="ARBA" id="ARBA00022989"/>
    </source>
</evidence>
<evidence type="ECO:0000256" key="5">
    <source>
        <dbReference type="ARBA" id="ARBA00022692"/>
    </source>
</evidence>
<dbReference type="GO" id="GO:0009431">
    <property type="term" value="C:bacterial-type flagellum basal body, MS ring"/>
    <property type="evidence" value="ECO:0007669"/>
    <property type="project" value="InterPro"/>
</dbReference>
<keyword evidence="6 11" id="KW-1133">Transmembrane helix</keyword>
<dbReference type="InterPro" id="IPR000067">
    <property type="entry name" value="FlgMring_FliF"/>
</dbReference>
<keyword evidence="14" id="KW-0969">Cilium</keyword>
<reference evidence="14 15" key="1">
    <citation type="submission" date="2018-10" db="EMBL/GenBank/DDBJ databases">
        <title>Genomic Encyclopedia of Type Strains, Phase IV (KMG-IV): sequencing the most valuable type-strain genomes for metagenomic binning, comparative biology and taxonomic classification.</title>
        <authorList>
            <person name="Goeker M."/>
        </authorList>
    </citation>
    <scope>NUCLEOTIDE SEQUENCE [LARGE SCALE GENOMIC DNA]</scope>
    <source>
        <strain evidence="14 15">DSM 3303</strain>
    </source>
</reference>
<protein>
    <recommendedName>
        <fullName evidence="9">Flagellar M-ring protein</fullName>
    </recommendedName>
</protein>
<dbReference type="Pfam" id="PF08345">
    <property type="entry name" value="YscJ_FliF_C"/>
    <property type="match status" value="1"/>
</dbReference>
<evidence type="ECO:0000256" key="8">
    <source>
        <dbReference type="ARBA" id="ARBA00023143"/>
    </source>
</evidence>
<dbReference type="GO" id="GO:0005886">
    <property type="term" value="C:plasma membrane"/>
    <property type="evidence" value="ECO:0007669"/>
    <property type="project" value="UniProtKB-SubCell"/>
</dbReference>
<dbReference type="InterPro" id="IPR013556">
    <property type="entry name" value="Flag_M-ring_C"/>
</dbReference>
<comment type="function">
    <text evidence="9">The M ring may be actively involved in energy transduction.</text>
</comment>
<dbReference type="InterPro" id="IPR045851">
    <property type="entry name" value="AMP-bd_C_sf"/>
</dbReference>
<comment type="caution">
    <text evidence="14">The sequence shown here is derived from an EMBL/GenBank/DDBJ whole genome shotgun (WGS) entry which is preliminary data.</text>
</comment>
<keyword evidence="8 9" id="KW-0975">Bacterial flagellum</keyword>
<feature type="transmembrane region" description="Helical" evidence="11">
    <location>
        <begin position="32"/>
        <end position="51"/>
    </location>
</feature>
<accession>A0A495B7L5</accession>
<dbReference type="InterPro" id="IPR043427">
    <property type="entry name" value="YscJ/FliF"/>
</dbReference>
<keyword evidence="4" id="KW-1003">Cell membrane</keyword>
<feature type="region of interest" description="Disordered" evidence="10">
    <location>
        <begin position="514"/>
        <end position="538"/>
    </location>
</feature>
<evidence type="ECO:0000313" key="14">
    <source>
        <dbReference type="EMBL" id="RKQ56978.1"/>
    </source>
</evidence>
<dbReference type="PANTHER" id="PTHR30046">
    <property type="entry name" value="FLAGELLAR M-RING PROTEIN"/>
    <property type="match status" value="1"/>
</dbReference>
<dbReference type="GO" id="GO:0071973">
    <property type="term" value="P:bacterial-type flagellum-dependent cell motility"/>
    <property type="evidence" value="ECO:0007669"/>
    <property type="project" value="InterPro"/>
</dbReference>
<feature type="compositionally biased region" description="Pro residues" evidence="10">
    <location>
        <begin position="326"/>
        <end position="340"/>
    </location>
</feature>
<sequence length="572" mass="61629">MAELVDNTAPAWKGRANEVLTRFNALPNNKKILFFTAIAAVLSIALALLVFNREPPYKVLFTGLADSDGGQVTAALQQMNVPYQIGDGGVISVPSERVYDTRLKLATQGLPKAGGVGFELMDKQKFGISQFAEQVNYQRSIEGELARTIKAVAVVDSARVHLAMPKQTVFVRDQQQPTASVMLTLRPGRILDGGQIAGIMHLVSSSVPNLPLRNVSIVDQDGNLLSTVPDQNNGSLDRRQLDYVRQIEADYTKRVETILEPIFGKGNARAQVTANVDFSESEQTSESFRPNSTPNPSATRSQQISETLGRDANLPSGVPGALTNQPPSPASAPLTLPPGAAPGTATLSGLPMGTASGSLSREITTNYEVDKTIQHTKSQKGVIKRLTAAVVVNYKMVPDNQGVLKATPLTEKEFGQINNLVKEAVGFNAERGDSVNVVNASFADAVPVLTVQDKVLDFASNNASDLLKYGLLLLAILYLLFGVVRPIMRDVVNPPPPPPVDDLEAAASSGRLLAVAGEESEEGESEEDSDNPSPKELQRRVFEANMQNVRELVKSDPRMAAQIIKEWISSDE</sequence>
<dbReference type="Gene3D" id="3.30.300.30">
    <property type="match status" value="1"/>
</dbReference>
<keyword evidence="14" id="KW-0282">Flagellum</keyword>
<dbReference type="EMBL" id="RBID01000016">
    <property type="protein sequence ID" value="RKQ56978.1"/>
    <property type="molecule type" value="Genomic_DNA"/>
</dbReference>
<name>A0A495B7L5_VOGIN</name>
<feature type="compositionally biased region" description="Polar residues" evidence="10">
    <location>
        <begin position="277"/>
        <end position="306"/>
    </location>
</feature>
<proteinExistence type="inferred from homology"/>
<evidence type="ECO:0000256" key="7">
    <source>
        <dbReference type="ARBA" id="ARBA00023136"/>
    </source>
</evidence>
<dbReference type="PANTHER" id="PTHR30046:SF0">
    <property type="entry name" value="FLAGELLAR M-RING PROTEIN"/>
    <property type="match status" value="1"/>
</dbReference>
<keyword evidence="14" id="KW-0966">Cell projection</keyword>
<evidence type="ECO:0000259" key="13">
    <source>
        <dbReference type="Pfam" id="PF08345"/>
    </source>
</evidence>
<keyword evidence="7 11" id="KW-0472">Membrane</keyword>
<dbReference type="Pfam" id="PF01514">
    <property type="entry name" value="YscJ_FliF"/>
    <property type="match status" value="1"/>
</dbReference>
<comment type="similarity">
    <text evidence="3 9">Belongs to the FliF family.</text>
</comment>
<dbReference type="PIRSF" id="PIRSF004862">
    <property type="entry name" value="FliF"/>
    <property type="match status" value="1"/>
</dbReference>
<dbReference type="PRINTS" id="PR01009">
    <property type="entry name" value="FLGMRINGFLIF"/>
</dbReference>
<dbReference type="InterPro" id="IPR006182">
    <property type="entry name" value="FliF_N_dom"/>
</dbReference>
<evidence type="ECO:0000256" key="4">
    <source>
        <dbReference type="ARBA" id="ARBA00022475"/>
    </source>
</evidence>
<feature type="domain" description="Flagellar M-ring N-terminal" evidence="12">
    <location>
        <begin position="53"/>
        <end position="226"/>
    </location>
</feature>
<comment type="subcellular location">
    <subcellularLocation>
        <location evidence="1 9">Bacterial flagellum basal body</location>
    </subcellularLocation>
    <subcellularLocation>
        <location evidence="2">Cell membrane</location>
        <topology evidence="2">Multi-pass membrane protein</topology>
    </subcellularLocation>
</comment>
<evidence type="ECO:0000259" key="12">
    <source>
        <dbReference type="Pfam" id="PF01514"/>
    </source>
</evidence>
<evidence type="ECO:0000256" key="1">
    <source>
        <dbReference type="ARBA" id="ARBA00004117"/>
    </source>
</evidence>
<gene>
    <name evidence="14" type="ORF">C8E02_2432</name>
</gene>